<dbReference type="RefSeq" id="WP_129348387.1">
    <property type="nucleotide sequence ID" value="NZ_CP012670.1"/>
</dbReference>
<evidence type="ECO:0000313" key="4">
    <source>
        <dbReference type="Proteomes" id="UP000295781"/>
    </source>
</evidence>
<evidence type="ECO:0000256" key="1">
    <source>
        <dbReference type="SAM" id="MobiDB-lite"/>
    </source>
</evidence>
<name>A0A4P2Q352_SORCE</name>
<protein>
    <recommendedName>
        <fullName evidence="2">MrfA-like Zn-binding domain-containing protein</fullName>
    </recommendedName>
</protein>
<dbReference type="Pfam" id="PF09369">
    <property type="entry name" value="MZB"/>
    <property type="match status" value="1"/>
</dbReference>
<dbReference type="InterPro" id="IPR047721">
    <property type="entry name" value="DrmB"/>
</dbReference>
<dbReference type="OrthoDB" id="9134227at2"/>
<dbReference type="Proteomes" id="UP000295781">
    <property type="component" value="Chromosome"/>
</dbReference>
<sequence length="627" mass="69816">MAARKLMAAGKKSAKGGHRPPEGKIRLSQVVTTFGPGAMVDLLDHAVLIGGTDFWRYDRYKDQGFIDEPRLRDAIVSKVGAKLGIELSINRAFRLPPAGDDDAPSQYSGIQVAEFPSWFVCQRCRALGPSKNLEREKGRYYHHCTNTQKEVCVPVRFVATCKRGHLDEFPWSWFVHTSREARCDAPDLYLKEDASGDFAHIRVCCGVCGAERKLSEAREPKVLPQCRGERPWLGPEGREEKGCQEKLNLLVRTASSGYFSQWMSALSIPDKAREIENKVKQSDVWNVVKEVTREDLPVLRKVVAAVRNALRGHSDDQVWAAIETIRKGKPPARDGLKTAEYRVFLEARDEIDGQLPPRDDDFFACRLPPKRYPLPPKVSRIVLAKKVRQVRAQIGLTRLSATPLNLQGETEDVSNLQPLGLTTTWLPAAEIFGEGVLICLDEAKVQEWEGRPAVIRRADELEDGYKQEFKGSSRGPAFPGARFYLLHSLSHLLMASISLQCGYSASALSERIYCAPANDDLPMAAIFIMTGTSGAEGTLGGLVEQGRFIERHLRRAWDMASLCSSDPVCAHHSPRDQSGRHLEGAACHGCLYVAEPACERFNRYLDRALVAPAMGHDPELAFFSVRP</sequence>
<organism evidence="3 4">
    <name type="scientific">Sorangium cellulosum</name>
    <name type="common">Polyangium cellulosum</name>
    <dbReference type="NCBI Taxonomy" id="56"/>
    <lineage>
        <taxon>Bacteria</taxon>
        <taxon>Pseudomonadati</taxon>
        <taxon>Myxococcota</taxon>
        <taxon>Polyangia</taxon>
        <taxon>Polyangiales</taxon>
        <taxon>Polyangiaceae</taxon>
        <taxon>Sorangium</taxon>
    </lineage>
</organism>
<dbReference type="EMBL" id="CP012670">
    <property type="protein sequence ID" value="AUX23313.1"/>
    <property type="molecule type" value="Genomic_DNA"/>
</dbReference>
<dbReference type="AlphaFoldDB" id="A0A4P2Q352"/>
<dbReference type="NCBIfam" id="NF038324">
    <property type="entry name" value="DrmB_fam"/>
    <property type="match status" value="1"/>
</dbReference>
<reference evidence="3 4" key="1">
    <citation type="submission" date="2015-09" db="EMBL/GenBank/DDBJ databases">
        <title>Sorangium comparison.</title>
        <authorList>
            <person name="Zaburannyi N."/>
            <person name="Bunk B."/>
            <person name="Overmann J."/>
            <person name="Mueller R."/>
        </authorList>
    </citation>
    <scope>NUCLEOTIDE SEQUENCE [LARGE SCALE GENOMIC DNA]</scope>
    <source>
        <strain evidence="3 4">So ceGT47</strain>
    </source>
</reference>
<evidence type="ECO:0000259" key="2">
    <source>
        <dbReference type="Pfam" id="PF09369"/>
    </source>
</evidence>
<dbReference type="InterPro" id="IPR018973">
    <property type="entry name" value="MZB"/>
</dbReference>
<feature type="region of interest" description="Disordered" evidence="1">
    <location>
        <begin position="1"/>
        <end position="22"/>
    </location>
</feature>
<gene>
    <name evidence="3" type="ORF">SOCEGT47_038360</name>
</gene>
<evidence type="ECO:0000313" key="3">
    <source>
        <dbReference type="EMBL" id="AUX23313.1"/>
    </source>
</evidence>
<feature type="domain" description="MrfA-like Zn-binding" evidence="2">
    <location>
        <begin position="489"/>
        <end position="591"/>
    </location>
</feature>
<accession>A0A4P2Q352</accession>
<proteinExistence type="predicted"/>